<accession>A0AA39Y200</accession>
<gene>
    <name evidence="2" type="ORF">B0T16DRAFT_460506</name>
</gene>
<keyword evidence="3" id="KW-1185">Reference proteome</keyword>
<dbReference type="SUPFAM" id="SSF53474">
    <property type="entry name" value="alpha/beta-Hydrolases"/>
    <property type="match status" value="1"/>
</dbReference>
<feature type="domain" description="Alpha/beta hydrolase fold-3" evidence="1">
    <location>
        <begin position="86"/>
        <end position="304"/>
    </location>
</feature>
<comment type="caution">
    <text evidence="2">The sequence shown here is derived from an EMBL/GenBank/DDBJ whole genome shotgun (WGS) entry which is preliminary data.</text>
</comment>
<reference evidence="2" key="1">
    <citation type="submission" date="2023-06" db="EMBL/GenBank/DDBJ databases">
        <title>Genome-scale phylogeny and comparative genomics of the fungal order Sordariales.</title>
        <authorList>
            <consortium name="Lawrence Berkeley National Laboratory"/>
            <person name="Hensen N."/>
            <person name="Bonometti L."/>
            <person name="Westerberg I."/>
            <person name="Brannstrom I.O."/>
            <person name="Guillou S."/>
            <person name="Cros-Aarteil S."/>
            <person name="Calhoun S."/>
            <person name="Haridas S."/>
            <person name="Kuo A."/>
            <person name="Mondo S."/>
            <person name="Pangilinan J."/>
            <person name="Riley R."/>
            <person name="Labutti K."/>
            <person name="Andreopoulos B."/>
            <person name="Lipzen A."/>
            <person name="Chen C."/>
            <person name="Yanf M."/>
            <person name="Daum C."/>
            <person name="Ng V."/>
            <person name="Clum A."/>
            <person name="Steindorff A."/>
            <person name="Ohm R."/>
            <person name="Martin F."/>
            <person name="Silar P."/>
            <person name="Natvig D."/>
            <person name="Lalanne C."/>
            <person name="Gautier V."/>
            <person name="Ament-Velasquez S.L."/>
            <person name="Kruys A."/>
            <person name="Hutchinson M.I."/>
            <person name="Powell A.J."/>
            <person name="Barry K."/>
            <person name="Miller A.N."/>
            <person name="Grigoriev I.V."/>
            <person name="Debuchy R."/>
            <person name="Gladieux P."/>
            <person name="Thoren M.H."/>
            <person name="Johannesson H."/>
        </authorList>
    </citation>
    <scope>NUCLEOTIDE SEQUENCE</scope>
    <source>
        <strain evidence="2">SMH2532-1</strain>
    </source>
</reference>
<dbReference type="EMBL" id="JAULSV010000005">
    <property type="protein sequence ID" value="KAK0644448.1"/>
    <property type="molecule type" value="Genomic_DNA"/>
</dbReference>
<evidence type="ECO:0000259" key="1">
    <source>
        <dbReference type="Pfam" id="PF07859"/>
    </source>
</evidence>
<dbReference type="PANTHER" id="PTHR23024:SF643">
    <property type="entry name" value="AB HYDROLASE SUPERFAMILY PROTEIN B1A11.02"/>
    <property type="match status" value="1"/>
</dbReference>
<name>A0AA39Y200_9PEZI</name>
<dbReference type="InterPro" id="IPR013094">
    <property type="entry name" value="AB_hydrolase_3"/>
</dbReference>
<dbReference type="PANTHER" id="PTHR23024">
    <property type="entry name" value="ARYLACETAMIDE DEACETYLASE"/>
    <property type="match status" value="1"/>
</dbReference>
<dbReference type="AlphaFoldDB" id="A0AA39Y200"/>
<dbReference type="Pfam" id="PF07859">
    <property type="entry name" value="Abhydrolase_3"/>
    <property type="match status" value="1"/>
</dbReference>
<dbReference type="GO" id="GO:0016787">
    <property type="term" value="F:hydrolase activity"/>
    <property type="evidence" value="ECO:0007669"/>
    <property type="project" value="UniProtKB-KW"/>
</dbReference>
<dbReference type="Proteomes" id="UP001174936">
    <property type="component" value="Unassembled WGS sequence"/>
</dbReference>
<organism evidence="2 3">
    <name type="scientific">Cercophora newfieldiana</name>
    <dbReference type="NCBI Taxonomy" id="92897"/>
    <lineage>
        <taxon>Eukaryota</taxon>
        <taxon>Fungi</taxon>
        <taxon>Dikarya</taxon>
        <taxon>Ascomycota</taxon>
        <taxon>Pezizomycotina</taxon>
        <taxon>Sordariomycetes</taxon>
        <taxon>Sordariomycetidae</taxon>
        <taxon>Sordariales</taxon>
        <taxon>Lasiosphaeriaceae</taxon>
        <taxon>Cercophora</taxon>
    </lineage>
</organism>
<keyword evidence="2" id="KW-0378">Hydrolase</keyword>
<dbReference type="InterPro" id="IPR029058">
    <property type="entry name" value="AB_hydrolase_fold"/>
</dbReference>
<protein>
    <submittedName>
        <fullName evidence="2">Alpha/Beta hydrolase protein</fullName>
    </submittedName>
</protein>
<proteinExistence type="predicted"/>
<dbReference type="InterPro" id="IPR050466">
    <property type="entry name" value="Carboxylest/Gibb_receptor"/>
</dbReference>
<sequence length="317" mass="34919">MPTPPQSKEEILKTGIIDSQFEAAWNLHNTLKATLPSIQQGLHNWKDSTMATEHRLPLSTGFTSRLIIYHRKPDTHPHPPKRAPVIVLFHGGIHALGYPDVDVPMARSIAEAYNAVVVLPTTRKAPASPFPSMVHDAYAIVKAIAKELDAAPFPNAPNASYSSSSRFLPAYASHREGFIIGGYSSGANIADVTAHLARDEGLKPSLTGLFLSCGAFMDPIRGPPAPYDELYLSREQNKDAPIANAAFIRNDIAAGHKGLPRVYFQVCGLDSNRDDELIYERVLRGECGVETRVDLYSGFPHCWWYIYPSLDSAWKAE</sequence>
<evidence type="ECO:0000313" key="2">
    <source>
        <dbReference type="EMBL" id="KAK0644448.1"/>
    </source>
</evidence>
<dbReference type="Gene3D" id="3.40.50.1820">
    <property type="entry name" value="alpha/beta hydrolase"/>
    <property type="match status" value="1"/>
</dbReference>
<evidence type="ECO:0000313" key="3">
    <source>
        <dbReference type="Proteomes" id="UP001174936"/>
    </source>
</evidence>